<keyword evidence="3" id="KW-1185">Reference proteome</keyword>
<proteinExistence type="predicted"/>
<sequence>MQDPDSFINRTDWFTATAALTIWFAHFMLVWCASVIWPGQALGRIVGVLLTVIAFAGLGVLWRRVRPVRVQSVAGLGLALASMAIAFSCVPALIG</sequence>
<keyword evidence="1" id="KW-1133">Transmembrane helix</keyword>
<reference evidence="2 3" key="1">
    <citation type="submission" date="2014-11" db="EMBL/GenBank/DDBJ databases">
        <title>Draft genome sequence of Kirrobacter mercurialis.</title>
        <authorList>
            <person name="Coil D.A."/>
            <person name="Eisen J.A."/>
        </authorList>
    </citation>
    <scope>NUCLEOTIDE SEQUENCE [LARGE SCALE GENOMIC DNA]</scope>
    <source>
        <strain evidence="2 3">Coronado</strain>
    </source>
</reference>
<name>A0A0B2C1Z4_9SPHN</name>
<gene>
    <name evidence="2" type="ORF">PK98_07245</name>
</gene>
<feature type="transmembrane region" description="Helical" evidence="1">
    <location>
        <begin position="73"/>
        <end position="94"/>
    </location>
</feature>
<dbReference type="AlphaFoldDB" id="A0A0B2C1Z4"/>
<dbReference type="EMBL" id="JTDN01000001">
    <property type="protein sequence ID" value="KHL26262.1"/>
    <property type="molecule type" value="Genomic_DNA"/>
</dbReference>
<protein>
    <submittedName>
        <fullName evidence="2">Uncharacterized protein</fullName>
    </submittedName>
</protein>
<feature type="transmembrane region" description="Helical" evidence="1">
    <location>
        <begin position="42"/>
        <end position="61"/>
    </location>
</feature>
<evidence type="ECO:0000256" key="1">
    <source>
        <dbReference type="SAM" id="Phobius"/>
    </source>
</evidence>
<comment type="caution">
    <text evidence="2">The sequence shown here is derived from an EMBL/GenBank/DDBJ whole genome shotgun (WGS) entry which is preliminary data.</text>
</comment>
<evidence type="ECO:0000313" key="3">
    <source>
        <dbReference type="Proteomes" id="UP000030988"/>
    </source>
</evidence>
<dbReference type="OrthoDB" id="7428637at2"/>
<dbReference type="STRING" id="1572751.PK98_07245"/>
<keyword evidence="1" id="KW-0472">Membrane</keyword>
<dbReference type="Proteomes" id="UP000030988">
    <property type="component" value="Unassembled WGS sequence"/>
</dbReference>
<dbReference type="RefSeq" id="WP_039095383.1">
    <property type="nucleotide sequence ID" value="NZ_JTDN01000001.1"/>
</dbReference>
<evidence type="ECO:0000313" key="2">
    <source>
        <dbReference type="EMBL" id="KHL26262.1"/>
    </source>
</evidence>
<keyword evidence="1" id="KW-0812">Transmembrane</keyword>
<feature type="transmembrane region" description="Helical" evidence="1">
    <location>
        <begin position="12"/>
        <end position="36"/>
    </location>
</feature>
<accession>A0A0B2C1Z4</accession>
<organism evidence="2 3">
    <name type="scientific">Croceibacterium mercuriale</name>
    <dbReference type="NCBI Taxonomy" id="1572751"/>
    <lineage>
        <taxon>Bacteria</taxon>
        <taxon>Pseudomonadati</taxon>
        <taxon>Pseudomonadota</taxon>
        <taxon>Alphaproteobacteria</taxon>
        <taxon>Sphingomonadales</taxon>
        <taxon>Erythrobacteraceae</taxon>
        <taxon>Croceibacterium</taxon>
    </lineage>
</organism>